<evidence type="ECO:0000256" key="10">
    <source>
        <dbReference type="PROSITE-ProRule" id="PRU01360"/>
    </source>
</evidence>
<dbReference type="Gene3D" id="2.40.170.20">
    <property type="entry name" value="TonB-dependent receptor, beta-barrel domain"/>
    <property type="match status" value="1"/>
</dbReference>
<keyword evidence="2 10" id="KW-0813">Transport</keyword>
<dbReference type="Gene3D" id="2.60.40.1120">
    <property type="entry name" value="Carboxypeptidase-like, regulatory domain"/>
    <property type="match status" value="1"/>
</dbReference>
<keyword evidence="3 10" id="KW-1134">Transmembrane beta strand</keyword>
<evidence type="ECO:0000256" key="9">
    <source>
        <dbReference type="ARBA" id="ARBA00023237"/>
    </source>
</evidence>
<reference evidence="13 14" key="1">
    <citation type="submission" date="2020-08" db="EMBL/GenBank/DDBJ databases">
        <title>Genome public.</title>
        <authorList>
            <person name="Liu C."/>
            <person name="Sun Q."/>
        </authorList>
    </citation>
    <scope>NUCLEOTIDE SEQUENCE [LARGE SCALE GENOMIC DNA]</scope>
    <source>
        <strain evidence="13 14">NSJ-79</strain>
    </source>
</reference>
<dbReference type="Pfam" id="PF13715">
    <property type="entry name" value="CarbopepD_reg_2"/>
    <property type="match status" value="1"/>
</dbReference>
<evidence type="ECO:0000256" key="5">
    <source>
        <dbReference type="ARBA" id="ARBA00022692"/>
    </source>
</evidence>
<dbReference type="InterPro" id="IPR023996">
    <property type="entry name" value="TonB-dep_OMP_SusC/RagA"/>
</dbReference>
<dbReference type="NCBIfam" id="TIGR04056">
    <property type="entry name" value="OMP_RagA_SusC"/>
    <property type="match status" value="1"/>
</dbReference>
<evidence type="ECO:0000256" key="3">
    <source>
        <dbReference type="ARBA" id="ARBA00022452"/>
    </source>
</evidence>
<dbReference type="InterPro" id="IPR008969">
    <property type="entry name" value="CarboxyPept-like_regulatory"/>
</dbReference>
<dbReference type="SMART" id="SM00965">
    <property type="entry name" value="STN"/>
    <property type="match status" value="1"/>
</dbReference>
<protein>
    <submittedName>
        <fullName evidence="13">TonB-dependent receptor</fullName>
    </submittedName>
</protein>
<dbReference type="EMBL" id="JACOOJ010000014">
    <property type="protein sequence ID" value="MBC5633061.1"/>
    <property type="molecule type" value="Genomic_DNA"/>
</dbReference>
<evidence type="ECO:0000256" key="6">
    <source>
        <dbReference type="ARBA" id="ARBA00023004"/>
    </source>
</evidence>
<accession>A0ABR7DNP9</accession>
<dbReference type="InterPro" id="IPR037066">
    <property type="entry name" value="Plug_dom_sf"/>
</dbReference>
<evidence type="ECO:0000256" key="2">
    <source>
        <dbReference type="ARBA" id="ARBA00022448"/>
    </source>
</evidence>
<evidence type="ECO:0000256" key="4">
    <source>
        <dbReference type="ARBA" id="ARBA00022496"/>
    </source>
</evidence>
<dbReference type="Pfam" id="PF07715">
    <property type="entry name" value="Plug"/>
    <property type="match status" value="1"/>
</dbReference>
<comment type="similarity">
    <text evidence="10 11">Belongs to the TonB-dependent receptor family.</text>
</comment>
<keyword evidence="8 10" id="KW-0472">Membrane</keyword>
<keyword evidence="9 10" id="KW-0998">Cell outer membrane</keyword>
<evidence type="ECO:0000259" key="12">
    <source>
        <dbReference type="SMART" id="SM00965"/>
    </source>
</evidence>
<dbReference type="InterPro" id="IPR012910">
    <property type="entry name" value="Plug_dom"/>
</dbReference>
<dbReference type="Gene3D" id="2.170.130.10">
    <property type="entry name" value="TonB-dependent receptor, plug domain"/>
    <property type="match status" value="1"/>
</dbReference>
<keyword evidence="5 10" id="KW-0812">Transmembrane</keyword>
<keyword evidence="7 11" id="KW-0798">TonB box</keyword>
<name>A0ABR7DNP9_9BACT</name>
<dbReference type="SUPFAM" id="SSF49464">
    <property type="entry name" value="Carboxypeptidase regulatory domain-like"/>
    <property type="match status" value="1"/>
</dbReference>
<evidence type="ECO:0000256" key="7">
    <source>
        <dbReference type="ARBA" id="ARBA00023077"/>
    </source>
</evidence>
<sequence length="1138" mass="125777">MKNNLYRDFYIPLKMTNKHILRIMKITFASLFIFITGLFATEASSQVAKVSINSENINIQVLINQIEQQTDYLFIFNKNEVDLTRKVSVHATNQSVADILQNIFKNTDIVYAMQGNSIMLMKGEKTESPVVMQSVKRITGTITDEYGEPLIGVNVSVEGTSNGTITDGSGHFSLSASPGETIQISYIGYATRRIKLGNESTLNVQLKEDTQALEEVVVVGFGTQKKVNLSGSVASVDMNELAESRPITNVTNALAGVAAGLQVTSSNNRPGDDNASILIRGQGTLNNAAPLVIIDGMEGEMSSLNVQDIENISVLKDASSAAIYGSRAANGVILITTKSGKSGKLSVSYNGYVSFQSIRPGVLDPVSNYADYMEYINSGYVNSDMATPYSSTAISEWRSDNGQNPLKYPNTNWIDAAFQNGVGTQHNLSMSGGTDKIQFYGAFGYFDNPGVLENAGYRKYNARTNITAQLTSWLKMGINASGFVGKADPGNAGQTATEAGEQASVGAFTWGWATSPAMILKHDGRYGGIQNPEDDVSESGNNIRLALNSTTGSNITRNVKSRFFITLQPIKDLSVTGSYSYEYTGQSVKTMPVFNDIWNFGTNQIMFYGEGQSYITQKQYDRERNYMDVVANYNHRFLDDRLGLQVMAGASQEQYQYEWHTVSRKDLTVPNGSVLDAANGEISANGNRTQWVMRSYFGRINLDWENKYLAEFNLRSDGSSRFLSDHRWGYFPSGSLAWRIDQEAFMEDAEWLDNLKIRASYGALGNNSVGNYSAISSYGAANYILNNAVNTGWSITALANANLTWEKTKVTDIGFDFGVLNNRLYGTFDWFNKQTEGILIQLPSPLVHGAASTPTSNAAQVTNKGIELSLGWRDQINDFSYSINGNYMYVTNNVDKFKGKDYSLDGIYMTKEGEAIGSMYMYEADRIIQTDEDLAIVNNMIAKNPDAFSKLGATPGKGDILFKDQDGDGIIDPNKDRKVVGSTIPKHTFGLTLSAAYKGIDFSIFMQGVAGAKGYLNEKYFSTSVQRGYQITKEIAENSWAEGMTNAKYPRLTYQNAINNQANTLWIQNKNYLKIRNIQLGYSIPKHLLSKIQLQKLRIYGSLENFFTFTSYKGIDPELDQLTYPTMRQAVIGVNIEF</sequence>
<keyword evidence="14" id="KW-1185">Reference proteome</keyword>
<dbReference type="Pfam" id="PF07660">
    <property type="entry name" value="STN"/>
    <property type="match status" value="1"/>
</dbReference>
<comment type="subcellular location">
    <subcellularLocation>
        <location evidence="1 10">Cell outer membrane</location>
        <topology evidence="1 10">Multi-pass membrane protein</topology>
    </subcellularLocation>
</comment>
<keyword evidence="6" id="KW-0408">Iron</keyword>
<dbReference type="NCBIfam" id="TIGR04057">
    <property type="entry name" value="SusC_RagA_signa"/>
    <property type="match status" value="1"/>
</dbReference>
<dbReference type="Pfam" id="PF00593">
    <property type="entry name" value="TonB_dep_Rec_b-barrel"/>
    <property type="match status" value="1"/>
</dbReference>
<dbReference type="Proteomes" id="UP000651475">
    <property type="component" value="Unassembled WGS sequence"/>
</dbReference>
<feature type="domain" description="Secretin/TonB short N-terminal" evidence="12">
    <location>
        <begin position="72"/>
        <end position="123"/>
    </location>
</feature>
<evidence type="ECO:0000256" key="1">
    <source>
        <dbReference type="ARBA" id="ARBA00004571"/>
    </source>
</evidence>
<gene>
    <name evidence="13" type="ORF">H8S65_09795</name>
</gene>
<proteinExistence type="inferred from homology"/>
<evidence type="ECO:0000313" key="14">
    <source>
        <dbReference type="Proteomes" id="UP000651475"/>
    </source>
</evidence>
<keyword evidence="4" id="KW-0406">Ion transport</keyword>
<dbReference type="SUPFAM" id="SSF56935">
    <property type="entry name" value="Porins"/>
    <property type="match status" value="1"/>
</dbReference>
<dbReference type="InterPro" id="IPR000531">
    <property type="entry name" value="Beta-barrel_TonB"/>
</dbReference>
<dbReference type="InterPro" id="IPR036942">
    <property type="entry name" value="Beta-barrel_TonB_sf"/>
</dbReference>
<dbReference type="InterPro" id="IPR023997">
    <property type="entry name" value="TonB-dep_OMP_SusC/RagA_CS"/>
</dbReference>
<dbReference type="InterPro" id="IPR039426">
    <property type="entry name" value="TonB-dep_rcpt-like"/>
</dbReference>
<evidence type="ECO:0000256" key="8">
    <source>
        <dbReference type="ARBA" id="ARBA00023136"/>
    </source>
</evidence>
<evidence type="ECO:0000256" key="11">
    <source>
        <dbReference type="RuleBase" id="RU003357"/>
    </source>
</evidence>
<organism evidence="13 14">
    <name type="scientific">Parabacteroides hominis</name>
    <dbReference type="NCBI Taxonomy" id="2763057"/>
    <lineage>
        <taxon>Bacteria</taxon>
        <taxon>Pseudomonadati</taxon>
        <taxon>Bacteroidota</taxon>
        <taxon>Bacteroidia</taxon>
        <taxon>Bacteroidales</taxon>
        <taxon>Tannerellaceae</taxon>
        <taxon>Parabacteroides</taxon>
    </lineage>
</organism>
<dbReference type="PROSITE" id="PS52016">
    <property type="entry name" value="TONB_DEPENDENT_REC_3"/>
    <property type="match status" value="1"/>
</dbReference>
<dbReference type="InterPro" id="IPR011662">
    <property type="entry name" value="Secretin/TonB_short_N"/>
</dbReference>
<comment type="caution">
    <text evidence="13">The sequence shown here is derived from an EMBL/GenBank/DDBJ whole genome shotgun (WGS) entry which is preliminary data.</text>
</comment>
<keyword evidence="4" id="KW-0410">Iron transport</keyword>
<keyword evidence="13" id="KW-0675">Receptor</keyword>
<evidence type="ECO:0000313" key="13">
    <source>
        <dbReference type="EMBL" id="MBC5633061.1"/>
    </source>
</evidence>